<dbReference type="PATRIC" id="fig|997876.3.peg.1358"/>
<name>I9FTH9_9BACT</name>
<organism evidence="1 2">
    <name type="scientific">Phocaeicola dorei CL02T12C06</name>
    <dbReference type="NCBI Taxonomy" id="997876"/>
    <lineage>
        <taxon>Bacteria</taxon>
        <taxon>Pseudomonadati</taxon>
        <taxon>Bacteroidota</taxon>
        <taxon>Bacteroidia</taxon>
        <taxon>Bacteroidales</taxon>
        <taxon>Bacteroidaceae</taxon>
        <taxon>Phocaeicola</taxon>
    </lineage>
</organism>
<dbReference type="Gene3D" id="2.10.10.90">
    <property type="match status" value="1"/>
</dbReference>
<reference evidence="1 2" key="1">
    <citation type="submission" date="2012-02" db="EMBL/GenBank/DDBJ databases">
        <title>The Genome Sequence of Bacteroides dorei CL02T12C06.</title>
        <authorList>
            <consortium name="The Broad Institute Genome Sequencing Platform"/>
            <person name="Earl A."/>
            <person name="Ward D."/>
            <person name="Feldgarden M."/>
            <person name="Gevers D."/>
            <person name="Zitomersky N.L."/>
            <person name="Coyne M.J."/>
            <person name="Comstock L.E."/>
            <person name="Young S.K."/>
            <person name="Zeng Q."/>
            <person name="Gargeya S."/>
            <person name="Fitzgerald M."/>
            <person name="Haas B."/>
            <person name="Abouelleil A."/>
            <person name="Alvarado L."/>
            <person name="Arachchi H.M."/>
            <person name="Berlin A."/>
            <person name="Chapman S.B."/>
            <person name="Gearin G."/>
            <person name="Goldberg J."/>
            <person name="Griggs A."/>
            <person name="Gujja S."/>
            <person name="Hansen M."/>
            <person name="Heiman D."/>
            <person name="Howarth C."/>
            <person name="Larimer J."/>
            <person name="Lui A."/>
            <person name="MacDonald P.J.P."/>
            <person name="McCowen C."/>
            <person name="Montmayeur A."/>
            <person name="Murphy C."/>
            <person name="Neiman D."/>
            <person name="Pearson M."/>
            <person name="Priest M."/>
            <person name="Roberts A."/>
            <person name="Saif S."/>
            <person name="Shea T."/>
            <person name="Sisk P."/>
            <person name="Stolte C."/>
            <person name="Sykes S."/>
            <person name="Wortman J."/>
            <person name="Nusbaum C."/>
            <person name="Birren B."/>
        </authorList>
    </citation>
    <scope>NUCLEOTIDE SEQUENCE [LARGE SCALE GENOMIC DNA]</scope>
    <source>
        <strain evidence="1 2">CL02T12C06</strain>
    </source>
</reference>
<dbReference type="OrthoDB" id="2058619at2"/>
<dbReference type="AlphaFoldDB" id="I9FTH9"/>
<evidence type="ECO:0000313" key="1">
    <source>
        <dbReference type="EMBL" id="EIY37069.1"/>
    </source>
</evidence>
<evidence type="ECO:0000313" key="2">
    <source>
        <dbReference type="Proteomes" id="UP000005974"/>
    </source>
</evidence>
<accession>I9FTH9</accession>
<comment type="caution">
    <text evidence="1">The sequence shown here is derived from an EMBL/GenBank/DDBJ whole genome shotgun (WGS) entry which is preliminary data.</text>
</comment>
<dbReference type="HOGENOM" id="CLU_1286624_0_0_10"/>
<dbReference type="Proteomes" id="UP000005974">
    <property type="component" value="Unassembled WGS sequence"/>
</dbReference>
<protein>
    <submittedName>
        <fullName evidence="1">Uncharacterized protein</fullName>
    </submittedName>
</protein>
<sequence length="214" mass="24346">MILQAGYDCYLTQAEDMPLSERRFENQVLINSPEDVAMWKEITSKQKEQMIAEASFIDVAAIDVEALDRVNTLLNDIVANINNAGLTVEEALAKKEYFPVWEDLIGTEVDVQFRFRYDGTLYEVVQKHTPQEDWKPGTGTESLYKVVQIEHSGTLEDPIPWAHNMVLEEGKYYTDKEVLYLCIRDSGIGMAFDLENLVSGGYVQVVENQVVINN</sequence>
<keyword evidence="2" id="KW-1185">Reference proteome</keyword>
<dbReference type="EMBL" id="AGXJ01000021">
    <property type="protein sequence ID" value="EIY37069.1"/>
    <property type="molecule type" value="Genomic_DNA"/>
</dbReference>
<proteinExistence type="predicted"/>
<gene>
    <name evidence="1" type="ORF">HMPREF1064_01315</name>
</gene>
<dbReference type="RefSeq" id="WP_007847327.1">
    <property type="nucleotide sequence ID" value="NZ_JH724133.1"/>
</dbReference>